<evidence type="ECO:0000313" key="2">
    <source>
        <dbReference type="Proteomes" id="UP000016927"/>
    </source>
</evidence>
<reference evidence="1 2" key="1">
    <citation type="journal article" date="2013" name="BMC Genomics">
        <title>Comparative genomics of parasitic silkworm microsporidia reveal an association between genome expansion and host adaptation.</title>
        <authorList>
            <person name="Pan G."/>
            <person name="Xu J."/>
            <person name="Li T."/>
            <person name="Xia Q."/>
            <person name="Liu S.L."/>
            <person name="Zhang G."/>
            <person name="Li S."/>
            <person name="Li C."/>
            <person name="Liu H."/>
            <person name="Yang L."/>
            <person name="Liu T."/>
            <person name="Zhang X."/>
            <person name="Wu Z."/>
            <person name="Fan W."/>
            <person name="Dang X."/>
            <person name="Xiang H."/>
            <person name="Tao M."/>
            <person name="Li Y."/>
            <person name="Hu J."/>
            <person name="Li Z."/>
            <person name="Lin L."/>
            <person name="Luo J."/>
            <person name="Geng L."/>
            <person name="Wang L."/>
            <person name="Long M."/>
            <person name="Wan Y."/>
            <person name="He N."/>
            <person name="Zhang Z."/>
            <person name="Lu C."/>
            <person name="Keeling P.J."/>
            <person name="Wang J."/>
            <person name="Xiang Z."/>
            <person name="Zhou Z."/>
        </authorList>
    </citation>
    <scope>NUCLEOTIDE SEQUENCE [LARGE SCALE GENOMIC DNA]</scope>
    <source>
        <strain evidence="2">CQ1 / CVCC 102059</strain>
    </source>
</reference>
<dbReference type="HOGENOM" id="CLU_1696010_0_0_1"/>
<dbReference type="AlphaFoldDB" id="R0MIU6"/>
<evidence type="ECO:0000313" key="1">
    <source>
        <dbReference type="EMBL" id="EOB12723.1"/>
    </source>
</evidence>
<protein>
    <submittedName>
        <fullName evidence="1">Uncharacterized protein</fullName>
    </submittedName>
</protein>
<name>R0MIU6_NOSB1</name>
<dbReference type="OrthoDB" id="2192627at2759"/>
<accession>R0MIU6</accession>
<keyword evidence="2" id="KW-1185">Reference proteome</keyword>
<organism evidence="1 2">
    <name type="scientific">Nosema bombycis (strain CQ1 / CVCC 102059)</name>
    <name type="common">Microsporidian parasite</name>
    <name type="synonym">Pebrine of silkworm</name>
    <dbReference type="NCBI Taxonomy" id="578461"/>
    <lineage>
        <taxon>Eukaryota</taxon>
        <taxon>Fungi</taxon>
        <taxon>Fungi incertae sedis</taxon>
        <taxon>Microsporidia</taxon>
        <taxon>Nosematidae</taxon>
        <taxon>Nosema</taxon>
    </lineage>
</organism>
<dbReference type="Proteomes" id="UP000016927">
    <property type="component" value="Unassembled WGS sequence"/>
</dbReference>
<proteinExistence type="predicted"/>
<dbReference type="EMBL" id="KB909283">
    <property type="protein sequence ID" value="EOB12723.1"/>
    <property type="molecule type" value="Genomic_DNA"/>
</dbReference>
<sequence length="155" mass="18338">MIKILHKFHSFTFVKDSDFLFISYNTTFNLLETNLDLDLKFIDFKNLERVAVKNFTILKACDFYDLKSLELQNVTICSKILDEITFKFPKLSEIGFIGCDFSNNSFYKMIDLLKNKIRKLNLKDSLIPLNSLEFLKENLKNCKVIFRDGDKKYFK</sequence>
<gene>
    <name evidence="1" type="ORF">NBO_375g0001</name>
</gene>
<dbReference type="VEuPathDB" id="MicrosporidiaDB:NBO_375g0001"/>